<dbReference type="GO" id="GO:0003676">
    <property type="term" value="F:nucleic acid binding"/>
    <property type="evidence" value="ECO:0007669"/>
    <property type="project" value="InterPro"/>
</dbReference>
<dbReference type="InterPro" id="IPR013087">
    <property type="entry name" value="Znf_C2H2_type"/>
</dbReference>
<keyword evidence="4" id="KW-0862">Zinc</keyword>
<feature type="compositionally biased region" description="Polar residues" evidence="8">
    <location>
        <begin position="308"/>
        <end position="318"/>
    </location>
</feature>
<evidence type="ECO:0000313" key="10">
    <source>
        <dbReference type="EMBL" id="KAG8481747.1"/>
    </source>
</evidence>
<feature type="domain" description="C2H2-type" evidence="9">
    <location>
        <begin position="38"/>
        <end position="61"/>
    </location>
</feature>
<dbReference type="EMBL" id="JAHUZN010000010">
    <property type="protein sequence ID" value="KAG8481747.1"/>
    <property type="molecule type" value="Genomic_DNA"/>
</dbReference>
<dbReference type="Gene3D" id="3.30.160.60">
    <property type="entry name" value="Classic Zinc Finger"/>
    <property type="match status" value="1"/>
</dbReference>
<proteinExistence type="predicted"/>
<dbReference type="Pfam" id="PF12874">
    <property type="entry name" value="zf-met"/>
    <property type="match status" value="1"/>
</dbReference>
<dbReference type="PANTHER" id="PTHR13278">
    <property type="entry name" value="ZINC FINGER PROTEIN 830"/>
    <property type="match status" value="1"/>
</dbReference>
<dbReference type="GO" id="GO:0008270">
    <property type="term" value="F:zinc ion binding"/>
    <property type="evidence" value="ECO:0007669"/>
    <property type="project" value="UniProtKB-KW"/>
</dbReference>
<feature type="compositionally biased region" description="Polar residues" evidence="8">
    <location>
        <begin position="210"/>
        <end position="228"/>
    </location>
</feature>
<keyword evidence="5 7" id="KW-0175">Coiled coil</keyword>
<evidence type="ECO:0000256" key="4">
    <source>
        <dbReference type="ARBA" id="ARBA00022833"/>
    </source>
</evidence>
<sequence length="461" mass="52291">MDAQGRNKALFRAKLNAQKKEKRIDSPLISYNESDQPVCRVCDVVLKSVSQWDAHQASRKHHEVMSVSLYDPQNLDKNSLPKVGSKCCYNANVRTHQAGSMMLSAFGSTLRLPIMVGIEIEVEQIFNTSGIKLNFPRAINTLKANAARRTQASNTQSGLPPRFFDNHGMEKQTTEIEKLPDPSSNKNPLISAQTHAKESLYSETEEDGCPQSSAIQTKMTQPPESRQVTQLETKKVKGSLPDNFFDRDETKLPMNLMKPPRENKLAVKQASAPETKTKHVKGSLPDDFFDKDDTKLSMNAMKPPRENIQASEQASAPETKQVKGALPEGFFDNKEADLRARGIKPVKIDVKDEYKEFEKLIQEDLQEVDNRMEEEEIDAAEMIEEAESLEQKVYKQKVETLWKRKLELETSRSNKRQRGKETDRQESNSGESTSDSDSDSDENFAVHRLENLYSETRFCEE</sequence>
<dbReference type="PANTHER" id="PTHR13278:SF0">
    <property type="entry name" value="ZINC FINGER PROTEIN 830"/>
    <property type="match status" value="1"/>
</dbReference>
<dbReference type="GO" id="GO:0033260">
    <property type="term" value="P:nuclear DNA replication"/>
    <property type="evidence" value="ECO:0007669"/>
    <property type="project" value="TreeGrafter"/>
</dbReference>
<organism evidence="10 11">
    <name type="scientific">Gossypium anomalum</name>
    <dbReference type="NCBI Taxonomy" id="47600"/>
    <lineage>
        <taxon>Eukaryota</taxon>
        <taxon>Viridiplantae</taxon>
        <taxon>Streptophyta</taxon>
        <taxon>Embryophyta</taxon>
        <taxon>Tracheophyta</taxon>
        <taxon>Spermatophyta</taxon>
        <taxon>Magnoliopsida</taxon>
        <taxon>eudicotyledons</taxon>
        <taxon>Gunneridae</taxon>
        <taxon>Pentapetalae</taxon>
        <taxon>rosids</taxon>
        <taxon>malvids</taxon>
        <taxon>Malvales</taxon>
        <taxon>Malvaceae</taxon>
        <taxon>Malvoideae</taxon>
        <taxon>Gossypium</taxon>
    </lineage>
</organism>
<dbReference type="Proteomes" id="UP000701853">
    <property type="component" value="Chromosome 10"/>
</dbReference>
<accession>A0A8J6CNQ2</accession>
<evidence type="ECO:0000313" key="11">
    <source>
        <dbReference type="Proteomes" id="UP000701853"/>
    </source>
</evidence>
<dbReference type="AlphaFoldDB" id="A0A8J6CNQ2"/>
<evidence type="ECO:0000256" key="1">
    <source>
        <dbReference type="ARBA" id="ARBA00004123"/>
    </source>
</evidence>
<dbReference type="SUPFAM" id="SSF57667">
    <property type="entry name" value="beta-beta-alpha zinc fingers"/>
    <property type="match status" value="1"/>
</dbReference>
<protein>
    <recommendedName>
        <fullName evidence="9">C2H2-type domain-containing protein</fullName>
    </recommendedName>
</protein>
<evidence type="ECO:0000256" key="2">
    <source>
        <dbReference type="ARBA" id="ARBA00022723"/>
    </source>
</evidence>
<keyword evidence="2" id="KW-0479">Metal-binding</keyword>
<keyword evidence="3" id="KW-0863">Zinc-finger</keyword>
<feature type="region of interest" description="Disordered" evidence="8">
    <location>
        <begin position="206"/>
        <end position="228"/>
    </location>
</feature>
<dbReference type="GO" id="GO:0044773">
    <property type="term" value="P:mitotic DNA damage checkpoint signaling"/>
    <property type="evidence" value="ECO:0007669"/>
    <property type="project" value="TreeGrafter"/>
</dbReference>
<feature type="coiled-coil region" evidence="7">
    <location>
        <begin position="358"/>
        <end position="399"/>
    </location>
</feature>
<evidence type="ECO:0000256" key="6">
    <source>
        <dbReference type="ARBA" id="ARBA00023242"/>
    </source>
</evidence>
<dbReference type="InterPro" id="IPR036236">
    <property type="entry name" value="Znf_C2H2_sf"/>
</dbReference>
<evidence type="ECO:0000256" key="7">
    <source>
        <dbReference type="SAM" id="Coils"/>
    </source>
</evidence>
<dbReference type="GO" id="GO:0033314">
    <property type="term" value="P:mitotic DNA replication checkpoint signaling"/>
    <property type="evidence" value="ECO:0007669"/>
    <property type="project" value="TreeGrafter"/>
</dbReference>
<feature type="region of interest" description="Disordered" evidence="8">
    <location>
        <begin position="409"/>
        <end position="447"/>
    </location>
</feature>
<keyword evidence="6" id="KW-0539">Nucleus</keyword>
<feature type="region of interest" description="Disordered" evidence="8">
    <location>
        <begin position="267"/>
        <end position="328"/>
    </location>
</feature>
<name>A0A8J6CNQ2_9ROSI</name>
<evidence type="ECO:0000256" key="3">
    <source>
        <dbReference type="ARBA" id="ARBA00022771"/>
    </source>
</evidence>
<dbReference type="InterPro" id="IPR040050">
    <property type="entry name" value="ZNF830-like"/>
</dbReference>
<dbReference type="GO" id="GO:0005681">
    <property type="term" value="C:spliceosomal complex"/>
    <property type="evidence" value="ECO:0007669"/>
    <property type="project" value="InterPro"/>
</dbReference>
<comment type="subcellular location">
    <subcellularLocation>
        <location evidence="1">Nucleus</location>
    </subcellularLocation>
</comment>
<evidence type="ECO:0000256" key="5">
    <source>
        <dbReference type="ARBA" id="ARBA00023054"/>
    </source>
</evidence>
<gene>
    <name evidence="10" type="ORF">CXB51_027219</name>
</gene>
<evidence type="ECO:0000259" key="9">
    <source>
        <dbReference type="Pfam" id="PF12874"/>
    </source>
</evidence>
<dbReference type="OrthoDB" id="77607at2759"/>
<reference evidence="10 11" key="1">
    <citation type="journal article" date="2021" name="bioRxiv">
        <title>The Gossypium anomalum genome as a resource for cotton improvement and evolutionary analysis of hybrid incompatibility.</title>
        <authorList>
            <person name="Grover C.E."/>
            <person name="Yuan D."/>
            <person name="Arick M.A."/>
            <person name="Miller E.R."/>
            <person name="Hu G."/>
            <person name="Peterson D.G."/>
            <person name="Wendel J.F."/>
            <person name="Udall J.A."/>
        </authorList>
    </citation>
    <scope>NUCLEOTIDE SEQUENCE [LARGE SCALE GENOMIC DNA]</scope>
    <source>
        <strain evidence="10">JFW-Udall</strain>
        <tissue evidence="10">Leaf</tissue>
    </source>
</reference>
<keyword evidence="11" id="KW-1185">Reference proteome</keyword>
<comment type="caution">
    <text evidence="10">The sequence shown here is derived from an EMBL/GenBank/DDBJ whole genome shotgun (WGS) entry which is preliminary data.</text>
</comment>
<evidence type="ECO:0000256" key="8">
    <source>
        <dbReference type="SAM" id="MobiDB-lite"/>
    </source>
</evidence>